<reference evidence="3 4" key="1">
    <citation type="submission" date="2015-06" db="EMBL/GenBank/DDBJ databases">
        <title>Draft genome of the ant-associated black yeast Phialophora attae CBS 131958.</title>
        <authorList>
            <person name="Moreno L.F."/>
            <person name="Stielow B.J."/>
            <person name="de Hoog S."/>
            <person name="Vicente V.A."/>
            <person name="Weiss V.A."/>
            <person name="de Vries M."/>
            <person name="Cruz L.M."/>
            <person name="Souza E.M."/>
        </authorList>
    </citation>
    <scope>NUCLEOTIDE SEQUENCE [LARGE SCALE GENOMIC DNA]</scope>
    <source>
        <strain evidence="3 4">CBS 131958</strain>
    </source>
</reference>
<feature type="signal peptide" evidence="2">
    <location>
        <begin position="1"/>
        <end position="16"/>
    </location>
</feature>
<proteinExistence type="predicted"/>
<dbReference type="EMBL" id="LFJN01000003">
    <property type="protein sequence ID" value="KPI44407.1"/>
    <property type="molecule type" value="Genomic_DNA"/>
</dbReference>
<protein>
    <submittedName>
        <fullName evidence="3">Uncharacterized protein</fullName>
    </submittedName>
</protein>
<accession>A0A0N1P3R8</accession>
<feature type="compositionally biased region" description="Low complexity" evidence="1">
    <location>
        <begin position="333"/>
        <end position="345"/>
    </location>
</feature>
<sequence>MLLSVILSFLAPATRAAPADGITVPESTTPLPTTTVTISPIEMPVVEARRCLSAVDFRAARKHDYYPLCNVDIPGKDIFSFLWVGQFEYCLEFCDAFNSGGEGGGELLSDMPLSPEVAQMRMRGEYVHCKAALFLPERFSGENDCYLKYALDGAIKTNGTPWVVGGIKRQYEEDGGLTFNGSTTAHATATSTGNWTSIWPTGMSTTASRTTYSASSNETIASTSHTSSGNSSSTTSSMNATTTASSSSTTDSSNATDAITVHNSWSSDGLTLPVPATSTQASNTTQETTIYSSTSSDGLLPGQPSTEHETSITGTVTIQNSWSSGGLTLPTQSSTSEHTSSKTSEIIIHNSRSNDILTLPTRVYNHDY</sequence>
<feature type="compositionally biased region" description="Polar residues" evidence="1">
    <location>
        <begin position="311"/>
        <end position="332"/>
    </location>
</feature>
<gene>
    <name evidence="3" type="ORF">AB675_8829</name>
</gene>
<feature type="chain" id="PRO_5005879561" evidence="2">
    <location>
        <begin position="17"/>
        <end position="368"/>
    </location>
</feature>
<feature type="compositionally biased region" description="Low complexity" evidence="1">
    <location>
        <begin position="218"/>
        <end position="256"/>
    </location>
</feature>
<evidence type="ECO:0000313" key="3">
    <source>
        <dbReference type="EMBL" id="KPI44407.1"/>
    </source>
</evidence>
<evidence type="ECO:0000313" key="4">
    <source>
        <dbReference type="Proteomes" id="UP000038010"/>
    </source>
</evidence>
<organism evidence="3 4">
    <name type="scientific">Cyphellophora attinorum</name>
    <dbReference type="NCBI Taxonomy" id="1664694"/>
    <lineage>
        <taxon>Eukaryota</taxon>
        <taxon>Fungi</taxon>
        <taxon>Dikarya</taxon>
        <taxon>Ascomycota</taxon>
        <taxon>Pezizomycotina</taxon>
        <taxon>Eurotiomycetes</taxon>
        <taxon>Chaetothyriomycetidae</taxon>
        <taxon>Chaetothyriales</taxon>
        <taxon>Cyphellophoraceae</taxon>
        <taxon>Cyphellophora</taxon>
    </lineage>
</organism>
<evidence type="ECO:0000256" key="1">
    <source>
        <dbReference type="SAM" id="MobiDB-lite"/>
    </source>
</evidence>
<dbReference type="GeneID" id="28741189"/>
<dbReference type="Proteomes" id="UP000038010">
    <property type="component" value="Unassembled WGS sequence"/>
</dbReference>
<dbReference type="VEuPathDB" id="FungiDB:AB675_8829"/>
<dbReference type="AlphaFoldDB" id="A0A0N1P3R8"/>
<keyword evidence="2" id="KW-0732">Signal</keyword>
<feature type="region of interest" description="Disordered" evidence="1">
    <location>
        <begin position="218"/>
        <end position="345"/>
    </location>
</feature>
<feature type="compositionally biased region" description="Polar residues" evidence="1">
    <location>
        <begin position="276"/>
        <end position="297"/>
    </location>
</feature>
<name>A0A0N1P3R8_9EURO</name>
<dbReference type="OrthoDB" id="63533at2759"/>
<dbReference type="RefSeq" id="XP_018004370.1">
    <property type="nucleotide sequence ID" value="XM_018149309.1"/>
</dbReference>
<keyword evidence="4" id="KW-1185">Reference proteome</keyword>
<comment type="caution">
    <text evidence="3">The sequence shown here is derived from an EMBL/GenBank/DDBJ whole genome shotgun (WGS) entry which is preliminary data.</text>
</comment>
<evidence type="ECO:0000256" key="2">
    <source>
        <dbReference type="SAM" id="SignalP"/>
    </source>
</evidence>